<dbReference type="InterPro" id="IPR015940">
    <property type="entry name" value="UBA"/>
</dbReference>
<dbReference type="NCBIfam" id="NF002320">
    <property type="entry name" value="PRK01259.1"/>
    <property type="match status" value="1"/>
</dbReference>
<evidence type="ECO:0000256" key="1">
    <source>
        <dbReference type="ARBA" id="ARBA00000885"/>
    </source>
</evidence>
<keyword evidence="22" id="KW-0175">Coiled coil</keyword>
<dbReference type="Proteomes" id="UP000326757">
    <property type="component" value="Unassembled WGS sequence"/>
</dbReference>
<evidence type="ECO:0000256" key="11">
    <source>
        <dbReference type="ARBA" id="ARBA00022727"/>
    </source>
</evidence>
<dbReference type="InterPro" id="IPR010314">
    <property type="entry name" value="E3_Ub_ligase_DUF913"/>
</dbReference>
<dbReference type="Gene3D" id="3.90.1750.10">
    <property type="entry name" value="Hect, E3 ligase catalytic domains"/>
    <property type="match status" value="1"/>
</dbReference>
<dbReference type="GO" id="GO:0005737">
    <property type="term" value="C:cytoplasm"/>
    <property type="evidence" value="ECO:0007669"/>
    <property type="project" value="TreeGrafter"/>
</dbReference>
<dbReference type="SMART" id="SM01400">
    <property type="entry name" value="Pribosyltran_N"/>
    <property type="match status" value="1"/>
</dbReference>
<reference evidence="26 27" key="1">
    <citation type="submission" date="2019-06" db="EMBL/GenBank/DDBJ databases">
        <title>Genome Sequence of the Brown Rot Fungal Pathogen Monilinia laxa.</title>
        <authorList>
            <person name="De Miccolis Angelini R.M."/>
            <person name="Landi L."/>
            <person name="Abate D."/>
            <person name="Pollastro S."/>
            <person name="Romanazzi G."/>
            <person name="Faretra F."/>
        </authorList>
    </citation>
    <scope>NUCLEOTIDE SEQUENCE [LARGE SCALE GENOMIC DNA]</scope>
    <source>
        <strain evidence="26 27">Mlax316</strain>
    </source>
</reference>
<feature type="region of interest" description="Disordered" evidence="23">
    <location>
        <begin position="2774"/>
        <end position="2813"/>
    </location>
</feature>
<dbReference type="GO" id="GO:0009165">
    <property type="term" value="P:nucleotide biosynthetic process"/>
    <property type="evidence" value="ECO:0007669"/>
    <property type="project" value="UniProtKB-KW"/>
</dbReference>
<comment type="pathway">
    <text evidence="5">Metabolic intermediate biosynthesis; 5-phospho-alpha-D-ribose 1-diphosphate biosynthesis; 5-phospho-alpha-D-ribose 1-diphosphate from D-ribose 5-phosphate (route I): step 1/1.</text>
</comment>
<dbReference type="Pfam" id="PF00632">
    <property type="entry name" value="HECT"/>
    <property type="match status" value="1"/>
</dbReference>
<feature type="region of interest" description="Disordered" evidence="23">
    <location>
        <begin position="264"/>
        <end position="289"/>
    </location>
</feature>
<feature type="compositionally biased region" description="Polar residues" evidence="23">
    <location>
        <begin position="3461"/>
        <end position="3479"/>
    </location>
</feature>
<feature type="domain" description="UBA" evidence="24">
    <location>
        <begin position="1546"/>
        <end position="1586"/>
    </location>
</feature>
<dbReference type="InterPro" id="IPR009060">
    <property type="entry name" value="UBA-like_sf"/>
</dbReference>
<dbReference type="FunFam" id="3.30.2410.10:FF:000004">
    <property type="entry name" value="E3 ubiquitin-protein ligase HUWE1, variant"/>
    <property type="match status" value="1"/>
</dbReference>
<feature type="compositionally biased region" description="Basic and acidic residues" evidence="23">
    <location>
        <begin position="2872"/>
        <end position="2881"/>
    </location>
</feature>
<feature type="region of interest" description="Disordered" evidence="23">
    <location>
        <begin position="3301"/>
        <end position="3331"/>
    </location>
</feature>
<feature type="coiled-coil region" evidence="22">
    <location>
        <begin position="2666"/>
        <end position="2693"/>
    </location>
</feature>
<dbReference type="GO" id="GO:0006015">
    <property type="term" value="P:5-phosphoribose 1-diphosphate biosynthetic process"/>
    <property type="evidence" value="ECO:0007669"/>
    <property type="project" value="UniProtKB-ARBA"/>
</dbReference>
<feature type="active site" description="Glycyl thioester intermediate" evidence="21">
    <location>
        <position position="4144"/>
    </location>
</feature>
<evidence type="ECO:0000256" key="10">
    <source>
        <dbReference type="ARBA" id="ARBA00022723"/>
    </source>
</evidence>
<feature type="region of interest" description="Disordered" evidence="23">
    <location>
        <begin position="2871"/>
        <end position="2892"/>
    </location>
</feature>
<feature type="region of interest" description="Disordered" evidence="23">
    <location>
        <begin position="944"/>
        <end position="978"/>
    </location>
</feature>
<dbReference type="OrthoDB" id="8068875at2759"/>
<evidence type="ECO:0000256" key="23">
    <source>
        <dbReference type="SAM" id="MobiDB-lite"/>
    </source>
</evidence>
<evidence type="ECO:0000259" key="25">
    <source>
        <dbReference type="PROSITE" id="PS50237"/>
    </source>
</evidence>
<keyword evidence="15" id="KW-0509">mRNA transport</keyword>
<feature type="region of interest" description="Disordered" evidence="23">
    <location>
        <begin position="306"/>
        <end position="376"/>
    </location>
</feature>
<comment type="catalytic activity">
    <reaction evidence="1">
        <text>S-ubiquitinyl-[E2 ubiquitin-conjugating enzyme]-L-cysteine + [acceptor protein]-L-lysine = [E2 ubiquitin-conjugating enzyme]-L-cysteine + N(6)-ubiquitinyl-[acceptor protein]-L-lysine.</text>
        <dbReference type="EC" id="2.3.2.26"/>
    </reaction>
</comment>
<keyword evidence="17" id="KW-0460">Magnesium</keyword>
<feature type="region of interest" description="Disordered" evidence="23">
    <location>
        <begin position="3121"/>
        <end position="3152"/>
    </location>
</feature>
<dbReference type="Pfam" id="PF13793">
    <property type="entry name" value="Pribosyltran_N"/>
    <property type="match status" value="1"/>
</dbReference>
<dbReference type="GO" id="GO:0061630">
    <property type="term" value="F:ubiquitin protein ligase activity"/>
    <property type="evidence" value="ECO:0007669"/>
    <property type="project" value="UniProtKB-EC"/>
</dbReference>
<evidence type="ECO:0000256" key="4">
    <source>
        <dbReference type="ARBA" id="ARBA00004906"/>
    </source>
</evidence>
<keyword evidence="18" id="KW-0539">Nucleus</keyword>
<evidence type="ECO:0000256" key="3">
    <source>
        <dbReference type="ARBA" id="ARBA00004123"/>
    </source>
</evidence>
<feature type="compositionally biased region" description="Basic and acidic residues" evidence="23">
    <location>
        <begin position="3121"/>
        <end position="3136"/>
    </location>
</feature>
<feature type="domain" description="HECT" evidence="25">
    <location>
        <begin position="3841"/>
        <end position="4180"/>
    </location>
</feature>
<dbReference type="SMART" id="SM00119">
    <property type="entry name" value="HECTc"/>
    <property type="match status" value="1"/>
</dbReference>
<feature type="compositionally biased region" description="Basic and acidic residues" evidence="23">
    <location>
        <begin position="3526"/>
        <end position="3535"/>
    </location>
</feature>
<feature type="region of interest" description="Disordered" evidence="23">
    <location>
        <begin position="2135"/>
        <end position="2181"/>
    </location>
</feature>
<dbReference type="Gene3D" id="3.40.50.2020">
    <property type="match status" value="2"/>
</dbReference>
<comment type="similarity">
    <text evidence="19">Belongs to the UPL family. TOM1/PTR1 subfamily.</text>
</comment>
<evidence type="ECO:0000256" key="15">
    <source>
        <dbReference type="ARBA" id="ARBA00022816"/>
    </source>
</evidence>
<comment type="similarity">
    <text evidence="6">Belongs to the ribose-phosphate pyrophosphokinase family.</text>
</comment>
<dbReference type="InterPro" id="IPR029057">
    <property type="entry name" value="PRTase-like"/>
</dbReference>
<evidence type="ECO:0000256" key="8">
    <source>
        <dbReference type="ARBA" id="ARBA00022490"/>
    </source>
</evidence>
<dbReference type="PANTHER" id="PTHR11254">
    <property type="entry name" value="HECT DOMAIN UBIQUITIN-PROTEIN LIGASE"/>
    <property type="match status" value="1"/>
</dbReference>
<feature type="compositionally biased region" description="Acidic residues" evidence="23">
    <location>
        <begin position="786"/>
        <end position="795"/>
    </location>
</feature>
<comment type="subcellular location">
    <subcellularLocation>
        <location evidence="3">Nucleus</location>
    </subcellularLocation>
</comment>
<feature type="compositionally biased region" description="Acidic residues" evidence="23">
    <location>
        <begin position="2439"/>
        <end position="2448"/>
    </location>
</feature>
<evidence type="ECO:0000256" key="7">
    <source>
        <dbReference type="ARBA" id="ARBA00022448"/>
    </source>
</evidence>
<dbReference type="InterPro" id="IPR005946">
    <property type="entry name" value="Rib-P_diPkinase"/>
</dbReference>
<accession>A0A5N6KC47</accession>
<feature type="compositionally biased region" description="Polar residues" evidence="23">
    <location>
        <begin position="2170"/>
        <end position="2179"/>
    </location>
</feature>
<dbReference type="InterPro" id="IPR000836">
    <property type="entry name" value="PRTase_dom"/>
</dbReference>
<evidence type="ECO:0000259" key="24">
    <source>
        <dbReference type="PROSITE" id="PS50030"/>
    </source>
</evidence>
<keyword evidence="7" id="KW-0813">Transport</keyword>
<dbReference type="GO" id="GO:0002189">
    <property type="term" value="C:ribose phosphate diphosphokinase complex"/>
    <property type="evidence" value="ECO:0007669"/>
    <property type="project" value="UniProtKB-ARBA"/>
</dbReference>
<dbReference type="UniPathway" id="UPA00143"/>
<dbReference type="Pfam" id="PF00627">
    <property type="entry name" value="UBA"/>
    <property type="match status" value="1"/>
</dbReference>
<dbReference type="Gene3D" id="3.30.2410.10">
    <property type="entry name" value="Hect, E3 ligase catalytic domain"/>
    <property type="match status" value="1"/>
</dbReference>
<feature type="compositionally biased region" description="Polar residues" evidence="23">
    <location>
        <begin position="3314"/>
        <end position="3331"/>
    </location>
</feature>
<keyword evidence="27" id="KW-1185">Reference proteome</keyword>
<feature type="compositionally biased region" description="Polar residues" evidence="23">
    <location>
        <begin position="354"/>
        <end position="366"/>
    </location>
</feature>
<dbReference type="FunFam" id="3.90.1750.10:FF:000003">
    <property type="entry name" value="E3 ubiquitin-protein ligase UPL1"/>
    <property type="match status" value="1"/>
</dbReference>
<keyword evidence="11" id="KW-0545">Nucleotide biosynthesis</keyword>
<dbReference type="EMBL" id="VIGI01000004">
    <property type="protein sequence ID" value="KAB8300996.1"/>
    <property type="molecule type" value="Genomic_DNA"/>
</dbReference>
<feature type="region of interest" description="Disordered" evidence="23">
    <location>
        <begin position="212"/>
        <end position="234"/>
    </location>
</feature>
<dbReference type="FunFam" id="3.30.2160.10:FF:000001">
    <property type="entry name" value="E3 ubiquitin-protein ligase NEDD4-like"/>
    <property type="match status" value="1"/>
</dbReference>
<feature type="compositionally biased region" description="Polar residues" evidence="23">
    <location>
        <begin position="2793"/>
        <end position="2806"/>
    </location>
</feature>
<proteinExistence type="inferred from homology"/>
<dbReference type="InterPro" id="IPR000842">
    <property type="entry name" value="PRib_PP_synth_CS"/>
</dbReference>
<dbReference type="FunFam" id="3.40.50.2020:FF:000001">
    <property type="entry name" value="Ribose-phosphate pyrophosphokinase"/>
    <property type="match status" value="1"/>
</dbReference>
<keyword evidence="10" id="KW-0479">Metal-binding</keyword>
<protein>
    <submittedName>
        <fullName evidence="26">Uncharacterized protein</fullName>
    </submittedName>
</protein>
<feature type="region of interest" description="Disordered" evidence="23">
    <location>
        <begin position="1215"/>
        <end position="1274"/>
    </location>
</feature>
<feature type="compositionally biased region" description="Basic and acidic residues" evidence="23">
    <location>
        <begin position="2135"/>
        <end position="2145"/>
    </location>
</feature>
<dbReference type="GO" id="GO:0004749">
    <property type="term" value="F:ribose phosphate diphosphokinase activity"/>
    <property type="evidence" value="ECO:0007669"/>
    <property type="project" value="UniProtKB-EC"/>
</dbReference>
<feature type="region of interest" description="Disordered" evidence="23">
    <location>
        <begin position="3439"/>
        <end position="3535"/>
    </location>
</feature>
<organism evidence="26 27">
    <name type="scientific">Monilinia laxa</name>
    <name type="common">Brown rot fungus</name>
    <name type="synonym">Sclerotinia laxa</name>
    <dbReference type="NCBI Taxonomy" id="61186"/>
    <lineage>
        <taxon>Eukaryota</taxon>
        <taxon>Fungi</taxon>
        <taxon>Dikarya</taxon>
        <taxon>Ascomycota</taxon>
        <taxon>Pezizomycotina</taxon>
        <taxon>Leotiomycetes</taxon>
        <taxon>Helotiales</taxon>
        <taxon>Sclerotiniaceae</taxon>
        <taxon>Monilinia</taxon>
    </lineage>
</organism>
<evidence type="ECO:0000256" key="14">
    <source>
        <dbReference type="ARBA" id="ARBA00022786"/>
    </source>
</evidence>
<keyword evidence="13" id="KW-0418">Kinase</keyword>
<comment type="catalytic activity">
    <reaction evidence="20">
        <text>D-ribose 5-phosphate + ATP = 5-phospho-alpha-D-ribose 1-diphosphate + AMP + H(+)</text>
        <dbReference type="Rhea" id="RHEA:15609"/>
        <dbReference type="ChEBI" id="CHEBI:15378"/>
        <dbReference type="ChEBI" id="CHEBI:30616"/>
        <dbReference type="ChEBI" id="CHEBI:58017"/>
        <dbReference type="ChEBI" id="CHEBI:78346"/>
        <dbReference type="ChEBI" id="CHEBI:456215"/>
        <dbReference type="EC" id="2.7.6.1"/>
    </reaction>
</comment>
<gene>
    <name evidence="26" type="ORF">EYC80_002920</name>
</gene>
<dbReference type="GO" id="GO:0005524">
    <property type="term" value="F:ATP binding"/>
    <property type="evidence" value="ECO:0007669"/>
    <property type="project" value="UniProtKB-KW"/>
</dbReference>
<dbReference type="GO" id="GO:0016301">
    <property type="term" value="F:kinase activity"/>
    <property type="evidence" value="ECO:0007669"/>
    <property type="project" value="UniProtKB-KW"/>
</dbReference>
<evidence type="ECO:0000256" key="9">
    <source>
        <dbReference type="ARBA" id="ARBA00022679"/>
    </source>
</evidence>
<dbReference type="CDD" id="cd06223">
    <property type="entry name" value="PRTases_typeI"/>
    <property type="match status" value="1"/>
</dbReference>
<dbReference type="InterPro" id="IPR025527">
    <property type="entry name" value="HUWE1/Rev1_UBM"/>
</dbReference>
<evidence type="ECO:0000256" key="20">
    <source>
        <dbReference type="ARBA" id="ARBA00049535"/>
    </source>
</evidence>
<dbReference type="FunFam" id="3.40.50.2020:FF:000005">
    <property type="entry name" value="Ribose-phosphate pyrophosphokinase 1"/>
    <property type="match status" value="1"/>
</dbReference>
<feature type="coiled-coil region" evidence="22">
    <location>
        <begin position="2938"/>
        <end position="2997"/>
    </location>
</feature>
<dbReference type="InterPro" id="IPR035983">
    <property type="entry name" value="Hect_E3_ubiquitin_ligase"/>
</dbReference>
<keyword evidence="14 21" id="KW-0833">Ubl conjugation pathway</keyword>
<dbReference type="NCBIfam" id="TIGR01251">
    <property type="entry name" value="ribP_PPkin"/>
    <property type="match status" value="1"/>
</dbReference>
<evidence type="ECO:0000256" key="6">
    <source>
        <dbReference type="ARBA" id="ARBA00006478"/>
    </source>
</evidence>
<dbReference type="GO" id="GO:0005634">
    <property type="term" value="C:nucleus"/>
    <property type="evidence" value="ECO:0007669"/>
    <property type="project" value="UniProtKB-SubCell"/>
</dbReference>
<dbReference type="CDD" id="cd00078">
    <property type="entry name" value="HECTc"/>
    <property type="match status" value="1"/>
</dbReference>
<dbReference type="PROSITE" id="PS50237">
    <property type="entry name" value="HECT"/>
    <property type="match status" value="1"/>
</dbReference>
<feature type="compositionally biased region" description="Low complexity" evidence="23">
    <location>
        <begin position="1606"/>
        <end position="1624"/>
    </location>
</feature>
<sequence>MVRITKTIQPKHVETLSPFVSEFGKAACSISLPLLPQHLAQFPTRWPFPRGDLYHWISLLNRFDVILERFCTTYKLADGPQKMDFGREILESNAEATAYDAKSYDLSELGYGEDGDKQLIEAILKFSKMLLENCGNRSIYSSSPHLGSLLNTSSMSLLENTLLVTSQLAQRYNSAMKRVGSARSTKHLLAEHYNIDLNRVLQLALPFSKTITTPQDSAHPATPNPATPGAKGKEKDKAYFNLPVSHKSSTTVVYANDLVSIYKGGSGVSTNTKGPRRGSDNTSSPVSHTAWDEWGDVRMTYYPKIKPDTEPNNSALKPADTITTPVPPVTPTPVRRSSNLGPNAHRANRPPTAEETSPTLARTPTMPSDDAQRQNAKTIEISSAKLRSTDIYSLMQEYGSDLPQDLQYELFTKIRIAKALTSSLETRQQALVIRMLAVANMANVYAEPLFLENVMKQDGDEPKRLQFIYQVADLVHPPAEGDIAVSTYMQTLAFSTLEAIAGISTKFQDVCKALNTTINHGVMLYVIRKAVAEMAVEDLGDKLTDKDQWRNALFSLMTSLCQYPRTAEGLVTAGLIPIMIEILGLRTTVAQRYQPKTLTFLDNVVYSAREAFQILVNANGLDRVSDLIVHETTAASGVAESGNGMPKKHRSPSTDYEIPFYQQQILKWLFKFIHHMMSSANSYGGNFDRLLRNLIDSSQLLGSLRQIIGNGRCFGSIVWTNAVGILNGFINNEPTSFAIIAEAGLSKGFLEAITGSPIVMPQPSRAEDRSGDSSRAVNEGSSAASSDEDDDEPLFELDTTPHPPTLEMLQAPRDGPLARGIMPTQETINIVPQAFSALCLNSTGMKMFRASRALESFFEIFESPAHVKCMESSGELPSSLGSTFDELARHHPPLKGAIINAILDMVVRVGYLCKTKAEKDKAGAKLWTNDSAGRVVAAGFPSSISSDSKGKGKATENGSDVEMRDADDSVPTPVSAKDSDTSMTPYITSVASFLATVLNNSSVRTEFCARGGIEYVLDLAESQSLPANFGDGISSRNLQNVIALLAEQKPYLVIPSLLKRAQAAADILEPFAAHDFGASFFAPFVGKENDYDTDSAIIAQGTAFAKAFVNVHSLVANLTASIQGSPYSHRNTPSGFNSMNFADHYNRLIQTLGPLLGASLKEEVLLQKLVPKSWQQISSARIKDNGISDLVPDAAANAEPLSATPVLAATSDVVNGPTPAVASDPPSRPLHPDYVPTPALPPPGYEGSPDIPVVEPSNSQPSKVSPPPSTPLKDTVEFRNFGTLRYLLGRMPRVIGPFFQNVGKVLLSKRNPDAYYRQNHATIAEALAESVLKQLARPGDDNSVDNYSYWIGMLHVLKDMLIDSSRHADRQIQTITLVLQAFKERSGFTTLNHILEAFTSEIRASNVQSREQQGEEKTPEKAMKFELATVGAKQILSLYGILVNHKHVIEGPQTLAMIPRNERDRDRPRPDPFTPGQFMVELRIAVLPTVRGLWESDLIEKAPSQISEKIIEVIRTIASTDGENGSAKRSDLQPTRQTKYTRKVFKINSDNLNSLKDLGYDEDLAKEALYRCNNNLPTSTDYCKEQKKERTRGRCPIPDDDIEVAPEPSSNSRPSSGSTGSASPYEQPTGPVGLNPSPETIAIINALPIGSSAAEAAAMGVGGSDNDPFTPRGLARLINEIENRNQDTSNSAEPSVPRERSSLKPQQPIKAEEPSVKLVTVDDLNDERKLIRDNLIDKCLDVINAHGDVTFEISDLITTVVNKSSDAAGLRKTIGETLVVALMSFAGEEDVRNDGNKIAAYAHLLALMLREKQFYAAAVGELKENLPTLLSFVKLPPSHSAEEPSPWIAQILLIIEMLLSEDAKPRKAKWTPPKDENDKIEAPVLEHVELAVSEEERYQLLESILEILPRIGKEESLALAVLRILVILTRTRSVAQSMGEKKNIQRLFVMAKQLAGASSTRIHSPLLLILRHIVEDEETIKQIMRSDIKAFFDHNVRPQRSPIDLMLYLRGLQHMANRSPALFVQVTNEMVKFTGWPFASSDPTSRSPSLVLRGGPSSENTSSDKISDAVQPTVQATEDLSLRDLKPSTEVIDTDMPDVPKPVSPEHKTPVVENPDGVIHFLLCELLNYRDVEDKDHPTTSHADKPTSSSNGDVAMAGAPPVPDSPAPKDSQSVQPSTKQEFKAEENPIYIYRCFLLQCLTELLASYNRTKIEFINFKRSAHPQAMTPSKPRSSVLHYLLADLLPTGTLDYADYGESTTLRKKATTSHWADSVITALLNKTGEQILDKLREQSDGEDEPDLLFVRRFVLENILKAYKDASASTEPLEVKYSRMLSLADLMMHIMTGKDNLGAVDSSVNKRSQMQLKRIMFEKGYITALTASVADIDLNFPGAKRAVKYILRPLKQLTHHAIYLSENSLISSLPGQADEDEIESATSVSDLEDEREETPDLFRNSTLGMFEQGDENDTSSDSEDDDEDMYEDEYDDGMEYEEEMEQDDEENVSDEDEDDDMGPIEGLSGDHGVDVEVIMEDEDEDDDDEDDEDDDSEDDEDDDEHGSDGMEDDDARIEIIDEAGNVQQLAEDDEDAGADDWESDNDDDMQEDDEEDFEEGYVGPGEVDDAAHVHAHSMGGMGPIGNLVRVLAGGAGDDEDAVEMLQRLEEEGMGDPEDDEEEQLGEYMEEIEEEEDEEDEDEMDEEMLFEHAYPGQSNIRPISAVRLINQADGPGPIFGWEGEVEPPMVISHRGHQGRHRHAFPSPFPFLPGGSRDPLGVPDFRYRTHRSGAPPPHSMDDGTNPLLQRNGPSGSSRTGYRGPQIGSWIQAPGPGGSLIDMSSVLGGRAFGSIARNGQALQFHITAGPGQLPRELEAMFGTRRPRSDNHRDASEPGSATSFSTQSTIARWSEESKMLFGSDNVEAAQDLKNEIMAVLVPPAIEADKVIKAAEIERIRVLEEEKQKRLEAEKLAREVKEAEEKAAREKKEAEEREAAERAAAEIAAARSNEVDGQIEGSAEANHANATDAMEGVQSEVPEAATNAATQEAEAPLADRPRVMTVIRGNPFDITDLGIDAEFLAELPEEIREEVIMAAVAERRQQATATGSQPTDIDQEFLDALPDDIREEIMQQEAQERRRRERIERRDASAAAGGAPPNGDMDLPSILATFSPALRQEVLMDGDEDFMASLPPDLAAQARQLRRGQPEHPDHPGRAPVRYIRRVAPGEETRDAPQQPRTRRAIVQMLDKQGVATLLRLMFIFQHSNFRTTLNSVLHNVALNKHNRAELISTLLHILQDGSADMNAIERSFSALSVRAKQPREKDPKTPTQLRRTATGHGSLTQTNSEASPLMVVQQCLTALVYLAQTNLHVASFFLTEHEPSGGLKRSLSRKGKGKDSKAPRYALNSLLSLLDRDLIMESATIMEQLSLLLNIVTSPLIALERKQKEAIEEAEKSKAATTVVETAETAVPTPTNIPNPETVTTGGNEPTEQPQALPETATSAANPSAGSTSTPAASAPVISTNADGGEASAGPNANSTKPEDASKQEKKVHVFTPPVIPEHNLRLVTNIFCCECNSKTFRETISTIKNLSTIPGAKAIFGKELIAKARALGEVILADLQDLLPQIQKARTGTEIQGVALAKFSPPASDQHKLLRVLTALDHLFDPRREKKDDAASEAEASSEMVEKQDLLSSLYENSTFGPMWEKLSACLSTIRQQDHMLSVATILLPLIESLMVVCKNTTLKDTPLTRPSKNKELVLASPVPESRMENLFFTFTEEHRKILNDLVRHTPKLMSGTFSLLVKNPKVLEFDNKRNYFSRSIHNRSQGSRAVPPLQLSVRREQVFHDSFKSLYFQTPDQMKYGKLSIRFHGEEGVDAGGVTREWFQVLSRQMFDPGYALFIPVSSDRTTFHPNQLSSINEEHLMFFKFIGRIIGKALYEGRVLDCHFSRAVYKRILGKAVSVKDMESLDPDYYKSLIWMLENDITDIITETFSVDNDKFGVVETIDFIEDGRNVAVTEENKHEYVRLMVEWKLTGSVKAQLDEFLKGFHDIIPAELVSIFNEQELELLISGLPEIDVDDWKSNTEYHNYSASSPQIQWFWRAIRSFDKEERAKLLQFVTGTSKVPLNGFKELEGMNGFSRFNIHRDYGNKERLPSSHTCFNQLDLPEYESYETLRAQVLTAITAGTTVEDTVALTESRTKQIKMATNSIKLLTGNSHPQLAKLVADRLGIELARTMSLNYSNQETSVTVGESVRDEDVFILQSTAPGDINDGLMELLIMINACKTASARRITAVIPNFPYARQDKKDKSRAPISAKLIANMLQTAGCNHVITMDLHASQIQGFFNVPVDNLYAEPSTLRWIRENLEVSKCVVVSPDAGGAKRATSIADRLDLGFALIHKERARPNEVSRMVLVGDVVDKIAILVDDMADTCGTLVKAAETVMEHGAKEVVAIVTHGILSGAAIETLNKSKLSRVVVTNTVPLRGKEEQCGRLRVMDISATLAEAIRRTHNGESVSFLFTNAPMD</sequence>
<feature type="compositionally biased region" description="Acidic residues" evidence="23">
    <location>
        <begin position="2579"/>
        <end position="2608"/>
    </location>
</feature>
<dbReference type="GO" id="GO:0009156">
    <property type="term" value="P:ribonucleoside monophosphate biosynthetic process"/>
    <property type="evidence" value="ECO:0007669"/>
    <property type="project" value="InterPro"/>
</dbReference>
<feature type="region of interest" description="Disordered" evidence="23">
    <location>
        <begin position="760"/>
        <end position="807"/>
    </location>
</feature>
<dbReference type="GO" id="GO:0006511">
    <property type="term" value="P:ubiquitin-dependent protein catabolic process"/>
    <property type="evidence" value="ECO:0007669"/>
    <property type="project" value="TreeGrafter"/>
</dbReference>
<feature type="compositionally biased region" description="Low complexity" evidence="23">
    <location>
        <begin position="3444"/>
        <end position="3459"/>
    </location>
</feature>
<comment type="cofactor">
    <cofactor evidence="2">
        <name>Mg(2+)</name>
        <dbReference type="ChEBI" id="CHEBI:18420"/>
    </cofactor>
</comment>
<feature type="compositionally biased region" description="Polar residues" evidence="23">
    <location>
        <begin position="2057"/>
        <end position="2078"/>
    </location>
</feature>
<evidence type="ECO:0000256" key="12">
    <source>
        <dbReference type="ARBA" id="ARBA00022741"/>
    </source>
</evidence>
<feature type="region of interest" description="Disordered" evidence="23">
    <location>
        <begin position="2423"/>
        <end position="2612"/>
    </location>
</feature>
<evidence type="ECO:0000256" key="2">
    <source>
        <dbReference type="ARBA" id="ARBA00001946"/>
    </source>
</evidence>
<dbReference type="Pfam" id="PF14377">
    <property type="entry name" value="UBM"/>
    <property type="match status" value="3"/>
</dbReference>
<name>A0A5N6KC47_MONLA</name>
<evidence type="ECO:0000313" key="26">
    <source>
        <dbReference type="EMBL" id="KAB8300996.1"/>
    </source>
</evidence>
<dbReference type="PROSITE" id="PS50030">
    <property type="entry name" value="UBA"/>
    <property type="match status" value="1"/>
</dbReference>
<keyword evidence="9" id="KW-0808">Transferase</keyword>
<dbReference type="SUPFAM" id="SSF46934">
    <property type="entry name" value="UBA-like"/>
    <property type="match status" value="1"/>
</dbReference>
<dbReference type="GO" id="GO:0051028">
    <property type="term" value="P:mRNA transport"/>
    <property type="evidence" value="ECO:0007669"/>
    <property type="project" value="UniProtKB-KW"/>
</dbReference>
<dbReference type="InterPro" id="IPR000569">
    <property type="entry name" value="HECT_dom"/>
</dbReference>
<evidence type="ECO:0000256" key="21">
    <source>
        <dbReference type="PROSITE-ProRule" id="PRU00104"/>
    </source>
</evidence>
<dbReference type="PROSITE" id="PS00114">
    <property type="entry name" value="PRPP_SYNTHASE"/>
    <property type="match status" value="1"/>
</dbReference>
<dbReference type="Pfam" id="PF14572">
    <property type="entry name" value="Pribosyl_synth"/>
    <property type="match status" value="1"/>
</dbReference>
<feature type="compositionally biased region" description="Low complexity" evidence="23">
    <location>
        <begin position="3485"/>
        <end position="3509"/>
    </location>
</feature>
<dbReference type="SUPFAM" id="SSF53271">
    <property type="entry name" value="PRTase-like"/>
    <property type="match status" value="1"/>
</dbReference>
<feature type="region of interest" description="Disordered" evidence="23">
    <location>
        <begin position="1682"/>
        <end position="1711"/>
    </location>
</feature>
<feature type="compositionally biased region" description="Acidic residues" evidence="23">
    <location>
        <begin position="2461"/>
        <end position="2511"/>
    </location>
</feature>
<keyword evidence="12" id="KW-0547">Nucleotide-binding</keyword>
<dbReference type="GO" id="GO:0000209">
    <property type="term" value="P:protein polyubiquitination"/>
    <property type="evidence" value="ECO:0007669"/>
    <property type="project" value="TreeGrafter"/>
</dbReference>
<evidence type="ECO:0000256" key="5">
    <source>
        <dbReference type="ARBA" id="ARBA00004996"/>
    </source>
</evidence>
<feature type="compositionally biased region" description="Acidic residues" evidence="23">
    <location>
        <begin position="2526"/>
        <end position="2564"/>
    </location>
</feature>
<dbReference type="GO" id="GO:0000287">
    <property type="term" value="F:magnesium ion binding"/>
    <property type="evidence" value="ECO:0007669"/>
    <property type="project" value="InterPro"/>
</dbReference>
<feature type="region of interest" description="Disordered" evidence="23">
    <location>
        <begin position="1583"/>
        <end position="1637"/>
    </location>
</feature>
<evidence type="ECO:0000256" key="16">
    <source>
        <dbReference type="ARBA" id="ARBA00022840"/>
    </source>
</evidence>
<dbReference type="InterPro" id="IPR010309">
    <property type="entry name" value="E3_Ub_ligase_DUF908"/>
</dbReference>
<dbReference type="PANTHER" id="PTHR11254:SF67">
    <property type="entry name" value="E3 UBIQUITIN-PROTEIN LIGASE HUWE1"/>
    <property type="match status" value="1"/>
</dbReference>
<comment type="caution">
    <text evidence="26">The sequence shown here is derived from an EMBL/GenBank/DDBJ whole genome shotgun (WGS) entry which is preliminary data.</text>
</comment>
<keyword evidence="16" id="KW-0067">ATP-binding</keyword>
<dbReference type="InterPro" id="IPR029099">
    <property type="entry name" value="Pribosyltran_N"/>
</dbReference>
<dbReference type="Gene3D" id="3.30.2160.10">
    <property type="entry name" value="Hect, E3 ligase catalytic domain"/>
    <property type="match status" value="1"/>
</dbReference>
<evidence type="ECO:0000256" key="17">
    <source>
        <dbReference type="ARBA" id="ARBA00022842"/>
    </source>
</evidence>
<evidence type="ECO:0000256" key="22">
    <source>
        <dbReference type="SAM" id="Coils"/>
    </source>
</evidence>
<feature type="region of interest" description="Disordered" evidence="23">
    <location>
        <begin position="2037"/>
        <end position="2112"/>
    </location>
</feature>
<evidence type="ECO:0000256" key="18">
    <source>
        <dbReference type="ARBA" id="ARBA00023242"/>
    </source>
</evidence>
<dbReference type="Pfam" id="PF06012">
    <property type="entry name" value="DUF908"/>
    <property type="match status" value="1"/>
</dbReference>
<evidence type="ECO:0000256" key="19">
    <source>
        <dbReference type="ARBA" id="ARBA00034494"/>
    </source>
</evidence>
<dbReference type="SUPFAM" id="SSF56204">
    <property type="entry name" value="Hect, E3 ligase catalytic domain"/>
    <property type="match status" value="1"/>
</dbReference>
<comment type="pathway">
    <text evidence="4">Protein modification; protein ubiquitination.</text>
</comment>
<dbReference type="InterPro" id="IPR050409">
    <property type="entry name" value="E3_ubiq-protein_ligase"/>
</dbReference>
<dbReference type="Pfam" id="PF06025">
    <property type="entry name" value="DUF913"/>
    <property type="match status" value="1"/>
</dbReference>
<evidence type="ECO:0000313" key="27">
    <source>
        <dbReference type="Proteomes" id="UP000326757"/>
    </source>
</evidence>
<keyword evidence="8" id="KW-0963">Cytoplasm</keyword>
<evidence type="ECO:0000256" key="13">
    <source>
        <dbReference type="ARBA" id="ARBA00022777"/>
    </source>
</evidence>